<evidence type="ECO:0000313" key="2">
    <source>
        <dbReference type="Proteomes" id="UP000799755"/>
    </source>
</evidence>
<proteinExistence type="predicted"/>
<keyword evidence="1" id="KW-0378">Hydrolase</keyword>
<name>A0ACB6QZ94_9PLEO</name>
<dbReference type="EMBL" id="MU003502">
    <property type="protein sequence ID" value="KAF2472318.1"/>
    <property type="molecule type" value="Genomic_DNA"/>
</dbReference>
<accession>A0ACB6QZ94</accession>
<sequence length="187" mass="20600">MAASTKTALLIIDMQNCFLPMTTTALPNILKLSKFFTQQNLPQILTQHGHPPADFTPPITNQVVRKWGVDGSIHSSTPKWELIPAIADLVTGDTPVIAKNTYDSFINTGLEKELKKRAVGRVVITGVMTDCCCDTTGRGAFNRGFETWMVSDATGSKEKEQHERGLKAWAFGYGDVITTEEVIERLS</sequence>
<evidence type="ECO:0000313" key="1">
    <source>
        <dbReference type="EMBL" id="KAF2472318.1"/>
    </source>
</evidence>
<organism evidence="1 2">
    <name type="scientific">Lindgomyces ingoldianus</name>
    <dbReference type="NCBI Taxonomy" id="673940"/>
    <lineage>
        <taxon>Eukaryota</taxon>
        <taxon>Fungi</taxon>
        <taxon>Dikarya</taxon>
        <taxon>Ascomycota</taxon>
        <taxon>Pezizomycotina</taxon>
        <taxon>Dothideomycetes</taxon>
        <taxon>Pleosporomycetidae</taxon>
        <taxon>Pleosporales</taxon>
        <taxon>Lindgomycetaceae</taxon>
        <taxon>Lindgomyces</taxon>
    </lineage>
</organism>
<comment type="caution">
    <text evidence="1">The sequence shown here is derived from an EMBL/GenBank/DDBJ whole genome shotgun (WGS) entry which is preliminary data.</text>
</comment>
<protein>
    <submittedName>
        <fullName evidence="1">Isochorismatase hydrolase</fullName>
    </submittedName>
</protein>
<dbReference type="Proteomes" id="UP000799755">
    <property type="component" value="Unassembled WGS sequence"/>
</dbReference>
<reference evidence="1" key="1">
    <citation type="journal article" date="2020" name="Stud. Mycol.">
        <title>101 Dothideomycetes genomes: a test case for predicting lifestyles and emergence of pathogens.</title>
        <authorList>
            <person name="Haridas S."/>
            <person name="Albert R."/>
            <person name="Binder M."/>
            <person name="Bloem J."/>
            <person name="Labutti K."/>
            <person name="Salamov A."/>
            <person name="Andreopoulos B."/>
            <person name="Baker S."/>
            <person name="Barry K."/>
            <person name="Bills G."/>
            <person name="Bluhm B."/>
            <person name="Cannon C."/>
            <person name="Castanera R."/>
            <person name="Culley D."/>
            <person name="Daum C."/>
            <person name="Ezra D."/>
            <person name="Gonzalez J."/>
            <person name="Henrissat B."/>
            <person name="Kuo A."/>
            <person name="Liang C."/>
            <person name="Lipzen A."/>
            <person name="Lutzoni F."/>
            <person name="Magnuson J."/>
            <person name="Mondo S."/>
            <person name="Nolan M."/>
            <person name="Ohm R."/>
            <person name="Pangilinan J."/>
            <person name="Park H.-J."/>
            <person name="Ramirez L."/>
            <person name="Alfaro M."/>
            <person name="Sun H."/>
            <person name="Tritt A."/>
            <person name="Yoshinaga Y."/>
            <person name="Zwiers L.-H."/>
            <person name="Turgeon B."/>
            <person name="Goodwin S."/>
            <person name="Spatafora J."/>
            <person name="Crous P."/>
            <person name="Grigoriev I."/>
        </authorList>
    </citation>
    <scope>NUCLEOTIDE SEQUENCE</scope>
    <source>
        <strain evidence="1">ATCC 200398</strain>
    </source>
</reference>
<gene>
    <name evidence="1" type="ORF">BDR25DRAFT_283710</name>
</gene>
<keyword evidence="2" id="KW-1185">Reference proteome</keyword>